<dbReference type="Pfam" id="PF00067">
    <property type="entry name" value="p450"/>
    <property type="match status" value="1"/>
</dbReference>
<keyword evidence="3" id="KW-0408">Iron</keyword>
<protein>
    <submittedName>
        <fullName evidence="4">Uncharacterized protein</fullName>
    </submittedName>
</protein>
<evidence type="ECO:0000256" key="1">
    <source>
        <dbReference type="ARBA" id="ARBA00010617"/>
    </source>
</evidence>
<gene>
    <name evidence="4" type="ORF">OIU84_001542</name>
</gene>
<comment type="caution">
    <text evidence="4">The sequence shown here is derived from an EMBL/GenBank/DDBJ whole genome shotgun (WGS) entry which is preliminary data.</text>
</comment>
<keyword evidence="2" id="KW-0479">Metal-binding</keyword>
<accession>A0AAD6K726</accession>
<proteinExistence type="inferred from homology"/>
<comment type="similarity">
    <text evidence="1">Belongs to the cytochrome P450 family.</text>
</comment>
<dbReference type="PANTHER" id="PTHR47955:SF15">
    <property type="entry name" value="CYTOCHROME P450 71A2-LIKE"/>
    <property type="match status" value="1"/>
</dbReference>
<keyword evidence="5" id="KW-1185">Reference proteome</keyword>
<dbReference type="AlphaFoldDB" id="A0AAD6K726"/>
<dbReference type="GO" id="GO:0020037">
    <property type="term" value="F:heme binding"/>
    <property type="evidence" value="ECO:0007669"/>
    <property type="project" value="InterPro"/>
</dbReference>
<dbReference type="SUPFAM" id="SSF48264">
    <property type="entry name" value="Cytochrome P450"/>
    <property type="match status" value="1"/>
</dbReference>
<dbReference type="GO" id="GO:0005506">
    <property type="term" value="F:iron ion binding"/>
    <property type="evidence" value="ECO:0007669"/>
    <property type="project" value="InterPro"/>
</dbReference>
<dbReference type="PANTHER" id="PTHR47955">
    <property type="entry name" value="CYTOCHROME P450 FAMILY 71 PROTEIN"/>
    <property type="match status" value="1"/>
</dbReference>
<dbReference type="InterPro" id="IPR001128">
    <property type="entry name" value="Cyt_P450"/>
</dbReference>
<organism evidence="4 5">
    <name type="scientific">Salix udensis</name>
    <dbReference type="NCBI Taxonomy" id="889485"/>
    <lineage>
        <taxon>Eukaryota</taxon>
        <taxon>Viridiplantae</taxon>
        <taxon>Streptophyta</taxon>
        <taxon>Embryophyta</taxon>
        <taxon>Tracheophyta</taxon>
        <taxon>Spermatophyta</taxon>
        <taxon>Magnoliopsida</taxon>
        <taxon>eudicotyledons</taxon>
        <taxon>Gunneridae</taxon>
        <taxon>Pentapetalae</taxon>
        <taxon>rosids</taxon>
        <taxon>fabids</taxon>
        <taxon>Malpighiales</taxon>
        <taxon>Salicaceae</taxon>
        <taxon>Saliceae</taxon>
        <taxon>Salix</taxon>
    </lineage>
</organism>
<evidence type="ECO:0000256" key="3">
    <source>
        <dbReference type="ARBA" id="ARBA00023004"/>
    </source>
</evidence>
<evidence type="ECO:0000313" key="4">
    <source>
        <dbReference type="EMBL" id="KAJ6418171.1"/>
    </source>
</evidence>
<dbReference type="GO" id="GO:0016705">
    <property type="term" value="F:oxidoreductase activity, acting on paired donors, with incorporation or reduction of molecular oxygen"/>
    <property type="evidence" value="ECO:0007669"/>
    <property type="project" value="InterPro"/>
</dbReference>
<dbReference type="GO" id="GO:0004497">
    <property type="term" value="F:monooxygenase activity"/>
    <property type="evidence" value="ECO:0007669"/>
    <property type="project" value="InterPro"/>
</dbReference>
<reference evidence="4 5" key="1">
    <citation type="journal article" date="2023" name="Int. J. Mol. Sci.">
        <title>De Novo Assembly and Annotation of 11 Diverse Shrub Willow (Salix) Genomes Reveals Novel Gene Organization in Sex-Linked Regions.</title>
        <authorList>
            <person name="Hyden B."/>
            <person name="Feng K."/>
            <person name="Yates T.B."/>
            <person name="Jawdy S."/>
            <person name="Cereghino C."/>
            <person name="Smart L.B."/>
            <person name="Muchero W."/>
        </authorList>
    </citation>
    <scope>NUCLEOTIDE SEQUENCE [LARGE SCALE GENOMIC DNA]</scope>
    <source>
        <tissue evidence="4">Shoot tip</tissue>
    </source>
</reference>
<name>A0AAD6K726_9ROSI</name>
<evidence type="ECO:0000256" key="2">
    <source>
        <dbReference type="ARBA" id="ARBA00022723"/>
    </source>
</evidence>
<dbReference type="InterPro" id="IPR036396">
    <property type="entry name" value="Cyt_P450_sf"/>
</dbReference>
<dbReference type="EMBL" id="JAPFFJ010000010">
    <property type="protein sequence ID" value="KAJ6418171.1"/>
    <property type="molecule type" value="Genomic_DNA"/>
</dbReference>
<sequence>MILILGNLHQLGSHPHRKLHSLAKCYGPLMMLHFGSKPALMVSSADAAQKIMKTHDLIFSNRPKLRVSYKLLHQGKDISTAPYVNLSEMFATLTNDIICRVALGRKHSEGKGGTRGTIGRRLRWLNHVNGFNARVDRVAKEFDRFLDGVIEEHMVSKTGGSVHGEDQQDFVDVLLELQKDNLTGFLLPE</sequence>
<evidence type="ECO:0000313" key="5">
    <source>
        <dbReference type="Proteomes" id="UP001162972"/>
    </source>
</evidence>
<dbReference type="Gene3D" id="1.10.630.10">
    <property type="entry name" value="Cytochrome P450"/>
    <property type="match status" value="1"/>
</dbReference>
<dbReference type="Proteomes" id="UP001162972">
    <property type="component" value="Chromosome 12"/>
</dbReference>